<organism evidence="1 2">
    <name type="scientific">Leucogyrophana mollusca</name>
    <dbReference type="NCBI Taxonomy" id="85980"/>
    <lineage>
        <taxon>Eukaryota</taxon>
        <taxon>Fungi</taxon>
        <taxon>Dikarya</taxon>
        <taxon>Basidiomycota</taxon>
        <taxon>Agaricomycotina</taxon>
        <taxon>Agaricomycetes</taxon>
        <taxon>Agaricomycetidae</taxon>
        <taxon>Boletales</taxon>
        <taxon>Boletales incertae sedis</taxon>
        <taxon>Leucogyrophana</taxon>
    </lineage>
</organism>
<keyword evidence="2" id="KW-1185">Reference proteome</keyword>
<proteinExistence type="predicted"/>
<protein>
    <submittedName>
        <fullName evidence="1">Uncharacterized protein</fullName>
    </submittedName>
</protein>
<dbReference type="EMBL" id="MU266493">
    <property type="protein sequence ID" value="KAH7922224.1"/>
    <property type="molecule type" value="Genomic_DNA"/>
</dbReference>
<evidence type="ECO:0000313" key="2">
    <source>
        <dbReference type="Proteomes" id="UP000790709"/>
    </source>
</evidence>
<comment type="caution">
    <text evidence="1">The sequence shown here is derived from an EMBL/GenBank/DDBJ whole genome shotgun (WGS) entry which is preliminary data.</text>
</comment>
<gene>
    <name evidence="1" type="ORF">BV22DRAFT_1197603</name>
</gene>
<sequence>MDRQDRRALKSSPPPLQVAVVSDGLGRVGARSCHLMLQGRANEAIQGSARDVQRLYSNSVLLEVSSSHLAFVLPISFLHLNPERIPEKITPESVEEFARANWSLTGILQHAESIQVSPIEIAELDPRRLGDDHLLVGPDCSRGERHLDDTVYWKGLMDSSTRLQVAQAIAICLAIDSSTQTLPVSALVEAAGGCPHLVATALKHFHILMQDLRRIPEGESKSTMELLTATFTFSHCVTSILRTSEGDPICRELFVSRGSVDKVIATIHLLAPKILVLQV</sequence>
<accession>A0ACB8B9S4</accession>
<dbReference type="Proteomes" id="UP000790709">
    <property type="component" value="Unassembled WGS sequence"/>
</dbReference>
<name>A0ACB8B9S4_9AGAM</name>
<reference evidence="1" key="1">
    <citation type="journal article" date="2021" name="New Phytol.">
        <title>Evolutionary innovations through gain and loss of genes in the ectomycorrhizal Boletales.</title>
        <authorList>
            <person name="Wu G."/>
            <person name="Miyauchi S."/>
            <person name="Morin E."/>
            <person name="Kuo A."/>
            <person name="Drula E."/>
            <person name="Varga T."/>
            <person name="Kohler A."/>
            <person name="Feng B."/>
            <person name="Cao Y."/>
            <person name="Lipzen A."/>
            <person name="Daum C."/>
            <person name="Hundley H."/>
            <person name="Pangilinan J."/>
            <person name="Johnson J."/>
            <person name="Barry K."/>
            <person name="LaButti K."/>
            <person name="Ng V."/>
            <person name="Ahrendt S."/>
            <person name="Min B."/>
            <person name="Choi I.G."/>
            <person name="Park H."/>
            <person name="Plett J.M."/>
            <person name="Magnuson J."/>
            <person name="Spatafora J.W."/>
            <person name="Nagy L.G."/>
            <person name="Henrissat B."/>
            <person name="Grigoriev I.V."/>
            <person name="Yang Z.L."/>
            <person name="Xu J."/>
            <person name="Martin F.M."/>
        </authorList>
    </citation>
    <scope>NUCLEOTIDE SEQUENCE</scope>
    <source>
        <strain evidence="1">KUC20120723A-06</strain>
    </source>
</reference>
<evidence type="ECO:0000313" key="1">
    <source>
        <dbReference type="EMBL" id="KAH7922224.1"/>
    </source>
</evidence>